<reference evidence="1" key="1">
    <citation type="journal article" date="2015" name="Nature">
        <title>Complex archaea that bridge the gap between prokaryotes and eukaryotes.</title>
        <authorList>
            <person name="Spang A."/>
            <person name="Saw J.H."/>
            <person name="Jorgensen S.L."/>
            <person name="Zaremba-Niedzwiedzka K."/>
            <person name="Martijn J."/>
            <person name="Lind A.E."/>
            <person name="van Eijk R."/>
            <person name="Schleper C."/>
            <person name="Guy L."/>
            <person name="Ettema T.J."/>
        </authorList>
    </citation>
    <scope>NUCLEOTIDE SEQUENCE</scope>
</reference>
<protein>
    <submittedName>
        <fullName evidence="1">Uncharacterized protein</fullName>
    </submittedName>
</protein>
<gene>
    <name evidence="1" type="ORF">LCGC14_1653520</name>
</gene>
<dbReference type="AlphaFoldDB" id="A0A0F9KWE6"/>
<comment type="caution">
    <text evidence="1">The sequence shown here is derived from an EMBL/GenBank/DDBJ whole genome shotgun (WGS) entry which is preliminary data.</text>
</comment>
<accession>A0A0F9KWE6</accession>
<organism evidence="1">
    <name type="scientific">marine sediment metagenome</name>
    <dbReference type="NCBI Taxonomy" id="412755"/>
    <lineage>
        <taxon>unclassified sequences</taxon>
        <taxon>metagenomes</taxon>
        <taxon>ecological metagenomes</taxon>
    </lineage>
</organism>
<evidence type="ECO:0000313" key="1">
    <source>
        <dbReference type="EMBL" id="KKM19645.1"/>
    </source>
</evidence>
<name>A0A0F9KWE6_9ZZZZ</name>
<sequence>MEKENLIDLYYEKLHKTKNPGNLISRFYWELFSIPPNRTNIIMFNKFIKLYGRNLVFFSTVDLFYIDKLDHTNLYGIFRYLINKRLERRYGKSNVNIPIDLTRSIKKMQKDIKKLKKKEIEFENPFNGDENDNG</sequence>
<dbReference type="EMBL" id="LAZR01013940">
    <property type="protein sequence ID" value="KKM19645.1"/>
    <property type="molecule type" value="Genomic_DNA"/>
</dbReference>
<proteinExistence type="predicted"/>